<proteinExistence type="predicted"/>
<evidence type="ECO:0000256" key="1">
    <source>
        <dbReference type="SAM" id="Phobius"/>
    </source>
</evidence>
<evidence type="ECO:0000313" key="3">
    <source>
        <dbReference type="Proteomes" id="UP000249061"/>
    </source>
</evidence>
<dbReference type="GO" id="GO:0009401">
    <property type="term" value="P:phosphoenolpyruvate-dependent sugar phosphotransferase system"/>
    <property type="evidence" value="ECO:0007669"/>
    <property type="project" value="InterPro"/>
</dbReference>
<dbReference type="Pfam" id="PF03613">
    <property type="entry name" value="EIID-AGA"/>
    <property type="match status" value="1"/>
</dbReference>
<feature type="transmembrane region" description="Helical" evidence="1">
    <location>
        <begin position="198"/>
        <end position="217"/>
    </location>
</feature>
<dbReference type="GO" id="GO:0005886">
    <property type="term" value="C:plasma membrane"/>
    <property type="evidence" value="ECO:0007669"/>
    <property type="project" value="TreeGrafter"/>
</dbReference>
<dbReference type="InterPro" id="IPR050303">
    <property type="entry name" value="GatZ_KbaZ_carbometab"/>
</dbReference>
<dbReference type="PANTHER" id="PTHR32502">
    <property type="entry name" value="N-ACETYLGALACTOSAMINE PERMEASE II COMPONENT-RELATED"/>
    <property type="match status" value="1"/>
</dbReference>
<dbReference type="Proteomes" id="UP000249061">
    <property type="component" value="Unassembled WGS sequence"/>
</dbReference>
<sequence length="266" mass="28247">MTTPGPTQLELLPTAPPELPFWTLVRVAFRSLFIQAGFSPEAMQTLGLLYALAPAWPHLYADEASRNAAVRRHLTPFNTHPYAAAALVGGILFYELRHARHQGPAEDIARFKTTLMGPLAALGDGFFWLSLRPATGAIGVALIPLMGVWAPLAFIIAYNAVHFAARGWLFVAGYRHGSGVVARLKELKVPTWSNRLRSVAAAAAAGMGAWVALRFGALSGSDSALYVSGASFGLGVIGVLLVERNVSPLAVLYGTAALAGLAGVFW</sequence>
<dbReference type="PROSITE" id="PS51108">
    <property type="entry name" value="PTS_EIID"/>
    <property type="match status" value="1"/>
</dbReference>
<dbReference type="InterPro" id="IPR004704">
    <property type="entry name" value="PTS_IID_man"/>
</dbReference>
<keyword evidence="1" id="KW-1133">Transmembrane helix</keyword>
<organism evidence="2 3">
    <name type="scientific">Archangium gephyra</name>
    <dbReference type="NCBI Taxonomy" id="48"/>
    <lineage>
        <taxon>Bacteria</taxon>
        <taxon>Pseudomonadati</taxon>
        <taxon>Myxococcota</taxon>
        <taxon>Myxococcia</taxon>
        <taxon>Myxococcales</taxon>
        <taxon>Cystobacterineae</taxon>
        <taxon>Archangiaceae</taxon>
        <taxon>Archangium</taxon>
    </lineage>
</organism>
<accession>A0A2W5V5V2</accession>
<feature type="transmembrane region" description="Helical" evidence="1">
    <location>
        <begin position="249"/>
        <end position="265"/>
    </location>
</feature>
<keyword evidence="1" id="KW-0472">Membrane</keyword>
<keyword evidence="1" id="KW-0812">Transmembrane</keyword>
<name>A0A2W5V5V2_9BACT</name>
<feature type="transmembrane region" description="Helical" evidence="1">
    <location>
        <begin position="137"/>
        <end position="161"/>
    </location>
</feature>
<dbReference type="AlphaFoldDB" id="A0A2W5V5V2"/>
<dbReference type="EMBL" id="QFQP01000015">
    <property type="protein sequence ID" value="PZR11174.1"/>
    <property type="molecule type" value="Genomic_DNA"/>
</dbReference>
<dbReference type="PANTHER" id="PTHR32502:SF23">
    <property type="entry name" value="TRANSPORT PROTEIN, PTS SYSTEM"/>
    <property type="match status" value="1"/>
</dbReference>
<comment type="caution">
    <text evidence="2">The sequence shown here is derived from an EMBL/GenBank/DDBJ whole genome shotgun (WGS) entry which is preliminary data.</text>
</comment>
<evidence type="ECO:0000313" key="2">
    <source>
        <dbReference type="EMBL" id="PZR11174.1"/>
    </source>
</evidence>
<protein>
    <submittedName>
        <fullName evidence="2">PTS mannose transporter subunit IIA</fullName>
    </submittedName>
</protein>
<gene>
    <name evidence="2" type="ORF">DI536_18745</name>
</gene>
<feature type="transmembrane region" description="Helical" evidence="1">
    <location>
        <begin position="223"/>
        <end position="242"/>
    </location>
</feature>
<reference evidence="2 3" key="1">
    <citation type="submission" date="2017-08" db="EMBL/GenBank/DDBJ databases">
        <title>Infants hospitalized years apart are colonized by the same room-sourced microbial strains.</title>
        <authorList>
            <person name="Brooks B."/>
            <person name="Olm M.R."/>
            <person name="Firek B.A."/>
            <person name="Baker R."/>
            <person name="Thomas B.C."/>
            <person name="Morowitz M.J."/>
            <person name="Banfield J.F."/>
        </authorList>
    </citation>
    <scope>NUCLEOTIDE SEQUENCE [LARGE SCALE GENOMIC DNA]</scope>
    <source>
        <strain evidence="2">S2_003_000_R2_14</strain>
    </source>
</reference>